<comment type="similarity">
    <text evidence="2">Belongs to the TAF6 family.</text>
</comment>
<dbReference type="Pfam" id="PF02969">
    <property type="entry name" value="TAF"/>
    <property type="match status" value="1"/>
</dbReference>
<proteinExistence type="inferred from homology"/>
<sequence length="500" mass="56151">MAAIKHDFQGKSNKSSTTAQVPGVFTSEILKSVVESVGYDKPADEALQYLSENLTFVIKETIQEATKFRNKSKRKMLSPADIDHALKVRNIEPVYGFTNKHYVPFRHASGGGREIYFQEDVDIDLEDLMSQSLPKAPLEITLKSHWLAIDGIQPSIPENPPPIKKEMQLNEVVSPFSKSRHIKEVGVDKVGSLNKNSTKEGKKESKSDKRKAEELKKIADEKADSQKCKPLVTHELSVEQQMYYKELTEASVGSIETKRTEALQSLSNDPGLYQLLPRFITFISEGVRVNVAQHNLAILIYLLRMIKSLLENSTLYLEKYLHEVIPAVMTCIVSKQLCPRPDFDNHWALRDFAARLMAQICKHFNTPTNNIQPRITKSLSLSLDMEKAPLSTHYGALAGLSELGFEVIKSIVLPRIKSESGLIKEAINGNNSAEKKAAEHLQALLVKHCTPVIFKTLSHGVVETQEQFVDKFGFVGNLIFQKVNQMKLTSLNRQQISALN</sequence>
<evidence type="ECO:0000256" key="2">
    <source>
        <dbReference type="ARBA" id="ARBA00007688"/>
    </source>
</evidence>
<dbReference type="Proteomes" id="UP000594262">
    <property type="component" value="Unplaced"/>
</dbReference>
<dbReference type="CDD" id="cd22931">
    <property type="entry name" value="HFD_TAF6"/>
    <property type="match status" value="1"/>
</dbReference>
<dbReference type="InterPro" id="IPR046344">
    <property type="entry name" value="TAF6_C_sf"/>
</dbReference>
<dbReference type="CDD" id="cd08050">
    <property type="entry name" value="TAF6C"/>
    <property type="match status" value="1"/>
</dbReference>
<name>A0A7M5XFC2_9CNID</name>
<organism evidence="9 10">
    <name type="scientific">Clytia hemisphaerica</name>
    <dbReference type="NCBI Taxonomy" id="252671"/>
    <lineage>
        <taxon>Eukaryota</taxon>
        <taxon>Metazoa</taxon>
        <taxon>Cnidaria</taxon>
        <taxon>Hydrozoa</taxon>
        <taxon>Hydroidolina</taxon>
        <taxon>Leptothecata</taxon>
        <taxon>Obeliida</taxon>
        <taxon>Clytiidae</taxon>
        <taxon>Clytia</taxon>
    </lineage>
</organism>
<feature type="domain" description="TATA box binding protein associated factor (TAF) histone-like fold" evidence="8">
    <location>
        <begin position="23"/>
        <end position="87"/>
    </location>
</feature>
<dbReference type="EnsemblMetazoa" id="CLYHEMT022541.1">
    <property type="protein sequence ID" value="CLYHEMP022541.1"/>
    <property type="gene ID" value="CLYHEMG022541"/>
</dbReference>
<feature type="region of interest" description="Disordered" evidence="7">
    <location>
        <begin position="187"/>
        <end position="213"/>
    </location>
</feature>
<dbReference type="InterPro" id="IPR016024">
    <property type="entry name" value="ARM-type_fold"/>
</dbReference>
<dbReference type="Pfam" id="PF07571">
    <property type="entry name" value="TAF6_C"/>
    <property type="match status" value="1"/>
</dbReference>
<dbReference type="RefSeq" id="XP_066910948.1">
    <property type="nucleotide sequence ID" value="XM_067054847.1"/>
</dbReference>
<dbReference type="GO" id="GO:0046695">
    <property type="term" value="C:SLIK (SAGA-like) complex"/>
    <property type="evidence" value="ECO:0007669"/>
    <property type="project" value="InterPro"/>
</dbReference>
<evidence type="ECO:0000256" key="5">
    <source>
        <dbReference type="ARBA" id="ARBA00023242"/>
    </source>
</evidence>
<dbReference type="Gene3D" id="1.25.40.770">
    <property type="entry name" value="TAF6, C-terminal HEAT repeat domain"/>
    <property type="match status" value="1"/>
</dbReference>
<dbReference type="InterPro" id="IPR037796">
    <property type="entry name" value="TAF6"/>
</dbReference>
<feature type="compositionally biased region" description="Basic and acidic residues" evidence="7">
    <location>
        <begin position="197"/>
        <end position="213"/>
    </location>
</feature>
<dbReference type="SMART" id="SM00803">
    <property type="entry name" value="TAF"/>
    <property type="match status" value="1"/>
</dbReference>
<evidence type="ECO:0000256" key="6">
    <source>
        <dbReference type="ARBA" id="ARBA00040091"/>
    </source>
</evidence>
<dbReference type="GO" id="GO:0000124">
    <property type="term" value="C:SAGA complex"/>
    <property type="evidence" value="ECO:0007669"/>
    <property type="project" value="InterPro"/>
</dbReference>
<evidence type="ECO:0000313" key="9">
    <source>
        <dbReference type="EnsemblMetazoa" id="CLYHEMP022541.1"/>
    </source>
</evidence>
<dbReference type="GO" id="GO:0005669">
    <property type="term" value="C:transcription factor TFIID complex"/>
    <property type="evidence" value="ECO:0007669"/>
    <property type="project" value="InterPro"/>
</dbReference>
<evidence type="ECO:0000313" key="10">
    <source>
        <dbReference type="Proteomes" id="UP000594262"/>
    </source>
</evidence>
<dbReference type="AlphaFoldDB" id="A0A7M5XFC2"/>
<evidence type="ECO:0000256" key="3">
    <source>
        <dbReference type="ARBA" id="ARBA00023015"/>
    </source>
</evidence>
<comment type="subcellular location">
    <subcellularLocation>
        <location evidence="1">Nucleus</location>
    </subcellularLocation>
</comment>
<protein>
    <recommendedName>
        <fullName evidence="6">Transcription initiation factor TFIID subunit 6</fullName>
    </recommendedName>
</protein>
<dbReference type="GO" id="GO:0046982">
    <property type="term" value="F:protein heterodimerization activity"/>
    <property type="evidence" value="ECO:0007669"/>
    <property type="project" value="InterPro"/>
</dbReference>
<keyword evidence="3" id="KW-0805">Transcription regulation</keyword>
<dbReference type="GO" id="GO:0016251">
    <property type="term" value="F:RNA polymerase II general transcription initiation factor activity"/>
    <property type="evidence" value="ECO:0007669"/>
    <property type="project" value="InterPro"/>
</dbReference>
<keyword evidence="10" id="KW-1185">Reference proteome</keyword>
<dbReference type="InterPro" id="IPR011442">
    <property type="entry name" value="TAF6_C"/>
</dbReference>
<dbReference type="FunFam" id="1.25.40.770:FF:000001">
    <property type="entry name" value="Transcription initiation factor TFIID subunit 6"/>
    <property type="match status" value="1"/>
</dbReference>
<accession>A0A7M5XFC2</accession>
<dbReference type="PANTHER" id="PTHR10221:SF9">
    <property type="entry name" value="TRANSCRIPTION INITIATION FACTOR TFIID SUBUNIT 6"/>
    <property type="match status" value="1"/>
</dbReference>
<evidence type="ECO:0000256" key="4">
    <source>
        <dbReference type="ARBA" id="ARBA00023163"/>
    </source>
</evidence>
<dbReference type="OrthoDB" id="6018648at2759"/>
<dbReference type="InterPro" id="IPR009072">
    <property type="entry name" value="Histone-fold"/>
</dbReference>
<evidence type="ECO:0000259" key="8">
    <source>
        <dbReference type="SMART" id="SM00803"/>
    </source>
</evidence>
<reference evidence="9" key="1">
    <citation type="submission" date="2021-01" db="UniProtKB">
        <authorList>
            <consortium name="EnsemblMetazoa"/>
        </authorList>
    </citation>
    <scope>IDENTIFICATION</scope>
</reference>
<keyword evidence="4" id="KW-0804">Transcription</keyword>
<dbReference type="InterPro" id="IPR004823">
    <property type="entry name" value="TAF_TATA-bd_Histone-like_dom"/>
</dbReference>
<dbReference type="GO" id="GO:0051123">
    <property type="term" value="P:RNA polymerase II preinitiation complex assembly"/>
    <property type="evidence" value="ECO:0007669"/>
    <property type="project" value="TreeGrafter"/>
</dbReference>
<dbReference type="SUPFAM" id="SSF48371">
    <property type="entry name" value="ARM repeat"/>
    <property type="match status" value="1"/>
</dbReference>
<dbReference type="Gene3D" id="1.10.20.10">
    <property type="entry name" value="Histone, subunit A"/>
    <property type="match status" value="1"/>
</dbReference>
<evidence type="ECO:0000256" key="7">
    <source>
        <dbReference type="SAM" id="MobiDB-lite"/>
    </source>
</evidence>
<dbReference type="GO" id="GO:0003713">
    <property type="term" value="F:transcription coactivator activity"/>
    <property type="evidence" value="ECO:0007669"/>
    <property type="project" value="TreeGrafter"/>
</dbReference>
<dbReference type="GeneID" id="136798267"/>
<evidence type="ECO:0000256" key="1">
    <source>
        <dbReference type="ARBA" id="ARBA00004123"/>
    </source>
</evidence>
<keyword evidence="5" id="KW-0539">Nucleus</keyword>
<dbReference type="PANTHER" id="PTHR10221">
    <property type="entry name" value="TRANSCRIPTION INITIATION FACTOR TFIID SUBUNIT 6"/>
    <property type="match status" value="1"/>
</dbReference>
<dbReference type="SUPFAM" id="SSF47113">
    <property type="entry name" value="Histone-fold"/>
    <property type="match status" value="1"/>
</dbReference>